<dbReference type="RefSeq" id="WP_350344119.1">
    <property type="nucleotide sequence ID" value="NZ_CP158367.1"/>
</dbReference>
<sequence>MESLGDAIANFGFPIAITIYLLVRMEKRVERLTESIYELAKTISAQR</sequence>
<dbReference type="AlphaFoldDB" id="A0AAU7VMN8"/>
<dbReference type="EMBL" id="CP158367">
    <property type="protein sequence ID" value="XBX75374.1"/>
    <property type="molecule type" value="Genomic_DNA"/>
</dbReference>
<dbReference type="InterPro" id="IPR024419">
    <property type="entry name" value="YvrJ"/>
</dbReference>
<keyword evidence="1" id="KW-0472">Membrane</keyword>
<gene>
    <name evidence="2" type="ORF">PRVXT_000493</name>
</gene>
<proteinExistence type="predicted"/>
<evidence type="ECO:0000256" key="1">
    <source>
        <dbReference type="SAM" id="Phobius"/>
    </source>
</evidence>
<keyword evidence="1" id="KW-1133">Transmembrane helix</keyword>
<protein>
    <submittedName>
        <fullName evidence="2">YvrJ family protein</fullName>
    </submittedName>
</protein>
<evidence type="ECO:0000313" key="2">
    <source>
        <dbReference type="EMBL" id="XBX75374.1"/>
    </source>
</evidence>
<dbReference type="Pfam" id="PF12841">
    <property type="entry name" value="YvrJ"/>
    <property type="match status" value="1"/>
</dbReference>
<reference evidence="2" key="1">
    <citation type="journal article" date="2013" name="Extremophiles">
        <title>Proteinivorax tanatarense gen. nov., sp. nov., an anaerobic, haloalkaliphilic, proteolytic bacterium isolated from a decaying algal bloom, and proposal of Proteinivoraceae fam. nov.</title>
        <authorList>
            <person name="Kevbrin V."/>
            <person name="Boltyanskaya Y."/>
            <person name="Zhilina T."/>
            <person name="Kolganova T."/>
            <person name="Lavrentjeva E."/>
            <person name="Kuznetsov B."/>
        </authorList>
    </citation>
    <scope>NUCLEOTIDE SEQUENCE</scope>
    <source>
        <strain evidence="2">Z-910T</strain>
    </source>
</reference>
<reference evidence="2" key="2">
    <citation type="submission" date="2024-06" db="EMBL/GenBank/DDBJ databases">
        <authorList>
            <person name="Petrova K.O."/>
            <person name="Toshchakov S.V."/>
            <person name="Boltjanskaja Y.V."/>
            <person name="Kevbrin V."/>
        </authorList>
    </citation>
    <scope>NUCLEOTIDE SEQUENCE</scope>
    <source>
        <strain evidence="2">Z-910T</strain>
    </source>
</reference>
<keyword evidence="1" id="KW-0812">Transmembrane</keyword>
<organism evidence="2">
    <name type="scientific">Proteinivorax tanatarense</name>
    <dbReference type="NCBI Taxonomy" id="1260629"/>
    <lineage>
        <taxon>Bacteria</taxon>
        <taxon>Bacillati</taxon>
        <taxon>Bacillota</taxon>
        <taxon>Clostridia</taxon>
        <taxon>Eubacteriales</taxon>
        <taxon>Proteinivoracaceae</taxon>
        <taxon>Proteinivorax</taxon>
    </lineage>
</organism>
<accession>A0AAU7VMN8</accession>
<name>A0AAU7VMN8_9FIRM</name>
<feature type="transmembrane region" description="Helical" evidence="1">
    <location>
        <begin position="6"/>
        <end position="23"/>
    </location>
</feature>